<dbReference type="PRINTS" id="PR00368">
    <property type="entry name" value="FADPNR"/>
</dbReference>
<evidence type="ECO:0000256" key="2">
    <source>
        <dbReference type="ARBA" id="ARBA00012637"/>
    </source>
</evidence>
<evidence type="ECO:0000256" key="1">
    <source>
        <dbReference type="ARBA" id="ARBA00005272"/>
    </source>
</evidence>
<dbReference type="PANTHER" id="PTHR43706">
    <property type="entry name" value="NADH DEHYDROGENASE"/>
    <property type="match status" value="1"/>
</dbReference>
<evidence type="ECO:0000256" key="8">
    <source>
        <dbReference type="SAM" id="Phobius"/>
    </source>
</evidence>
<evidence type="ECO:0000259" key="9">
    <source>
        <dbReference type="Pfam" id="PF07992"/>
    </source>
</evidence>
<evidence type="ECO:0000256" key="5">
    <source>
        <dbReference type="ARBA" id="ARBA00023002"/>
    </source>
</evidence>
<comment type="similarity">
    <text evidence="1">Belongs to the NADH dehydrogenase family.</text>
</comment>
<gene>
    <name evidence="10" type="ORF">METZ01_LOCUS299775</name>
</gene>
<name>A0A382MI08_9ZZZZ</name>
<keyword evidence="8" id="KW-0812">Transmembrane</keyword>
<evidence type="ECO:0000313" key="10">
    <source>
        <dbReference type="EMBL" id="SVC46921.1"/>
    </source>
</evidence>
<dbReference type="EC" id="1.6.5.9" evidence="2"/>
<dbReference type="SUPFAM" id="SSF51905">
    <property type="entry name" value="FAD/NAD(P)-binding domain"/>
    <property type="match status" value="2"/>
</dbReference>
<dbReference type="PRINTS" id="PR00411">
    <property type="entry name" value="PNDRDTASEI"/>
</dbReference>
<dbReference type="InterPro" id="IPR023753">
    <property type="entry name" value="FAD/NAD-binding_dom"/>
</dbReference>
<evidence type="ECO:0000256" key="3">
    <source>
        <dbReference type="ARBA" id="ARBA00022630"/>
    </source>
</evidence>
<accession>A0A382MI08</accession>
<feature type="domain" description="FAD/NAD(P)-binding" evidence="9">
    <location>
        <begin position="14"/>
        <end position="337"/>
    </location>
</feature>
<dbReference type="GO" id="GO:0050136">
    <property type="term" value="F:NADH dehydrogenase (quinone) (non-electrogenic) activity"/>
    <property type="evidence" value="ECO:0007669"/>
    <property type="project" value="UniProtKB-EC"/>
</dbReference>
<sequence>MQKSKYNTSNNLPHLVIIGGGFGGLTLAKALKRAPINITLVDRQNHHLFQPLLYQVASAVLSPGDIAIPIRGILRKQVNTKVLLAEVTSIDISRKRVKFKNQTIEYDILVLAVGVSHDYFGNEKWSKYATGLKTLDDAIEIRQRILMAYEKAEWSTNPEELRKLLTFVVVGGGPTGVEMAGALSEIARQTLLKDFRNIDSSDARVVLIEGGSGLLPGFRLPIPENARKQLESIGVEIITNELVTNIDEEGVMLGQNRINAATVIWGAGVQASPLANSFDIPKDRMGRIIVEPDCSIPNHPEVFIIGDLANHQHAKEEKDFPHDKPLPGVAQTAIQMGNHVAKCITAD</sequence>
<dbReference type="Pfam" id="PF07992">
    <property type="entry name" value="Pyr_redox_2"/>
    <property type="match status" value="1"/>
</dbReference>
<keyword evidence="5" id="KW-0560">Oxidoreductase</keyword>
<keyword evidence="8" id="KW-1133">Transmembrane helix</keyword>
<evidence type="ECO:0000256" key="7">
    <source>
        <dbReference type="ARBA" id="ARBA00047599"/>
    </source>
</evidence>
<keyword evidence="3" id="KW-0285">Flavoprotein</keyword>
<keyword evidence="6" id="KW-0520">NAD</keyword>
<keyword evidence="4" id="KW-0274">FAD</keyword>
<feature type="transmembrane region" description="Helical" evidence="8">
    <location>
        <begin position="12"/>
        <end position="31"/>
    </location>
</feature>
<dbReference type="Gene3D" id="3.50.50.100">
    <property type="match status" value="1"/>
</dbReference>
<dbReference type="AlphaFoldDB" id="A0A382MI08"/>
<feature type="non-terminal residue" evidence="10">
    <location>
        <position position="347"/>
    </location>
</feature>
<evidence type="ECO:0000256" key="6">
    <source>
        <dbReference type="ARBA" id="ARBA00023027"/>
    </source>
</evidence>
<protein>
    <recommendedName>
        <fullName evidence="2">NADH:ubiquinone reductase (non-electrogenic)</fullName>
        <ecNumber evidence="2">1.6.5.9</ecNumber>
    </recommendedName>
</protein>
<comment type="catalytic activity">
    <reaction evidence="7">
        <text>a quinone + NADH + H(+) = a quinol + NAD(+)</text>
        <dbReference type="Rhea" id="RHEA:46160"/>
        <dbReference type="ChEBI" id="CHEBI:15378"/>
        <dbReference type="ChEBI" id="CHEBI:24646"/>
        <dbReference type="ChEBI" id="CHEBI:57540"/>
        <dbReference type="ChEBI" id="CHEBI:57945"/>
        <dbReference type="ChEBI" id="CHEBI:132124"/>
        <dbReference type="EC" id="1.6.5.9"/>
    </reaction>
</comment>
<dbReference type="InterPro" id="IPR045024">
    <property type="entry name" value="NDH-2"/>
</dbReference>
<reference evidence="10" key="1">
    <citation type="submission" date="2018-05" db="EMBL/GenBank/DDBJ databases">
        <authorList>
            <person name="Lanie J.A."/>
            <person name="Ng W.-L."/>
            <person name="Kazmierczak K.M."/>
            <person name="Andrzejewski T.M."/>
            <person name="Davidsen T.M."/>
            <person name="Wayne K.J."/>
            <person name="Tettelin H."/>
            <person name="Glass J.I."/>
            <person name="Rusch D."/>
            <person name="Podicherti R."/>
            <person name="Tsui H.-C.T."/>
            <person name="Winkler M.E."/>
        </authorList>
    </citation>
    <scope>NUCLEOTIDE SEQUENCE</scope>
</reference>
<dbReference type="PANTHER" id="PTHR43706:SF47">
    <property type="entry name" value="EXTERNAL NADH-UBIQUINONE OXIDOREDUCTASE 1, MITOCHONDRIAL-RELATED"/>
    <property type="match status" value="1"/>
</dbReference>
<keyword evidence="8" id="KW-0472">Membrane</keyword>
<dbReference type="EMBL" id="UINC01092924">
    <property type="protein sequence ID" value="SVC46921.1"/>
    <property type="molecule type" value="Genomic_DNA"/>
</dbReference>
<organism evidence="10">
    <name type="scientific">marine metagenome</name>
    <dbReference type="NCBI Taxonomy" id="408172"/>
    <lineage>
        <taxon>unclassified sequences</taxon>
        <taxon>metagenomes</taxon>
        <taxon>ecological metagenomes</taxon>
    </lineage>
</organism>
<dbReference type="InterPro" id="IPR036188">
    <property type="entry name" value="FAD/NAD-bd_sf"/>
</dbReference>
<evidence type="ECO:0000256" key="4">
    <source>
        <dbReference type="ARBA" id="ARBA00022827"/>
    </source>
</evidence>
<proteinExistence type="inferred from homology"/>